<dbReference type="AlphaFoldDB" id="A0AAD9R4W4"/>
<keyword evidence="3" id="KW-1185">Reference proteome</keyword>
<comment type="caution">
    <text evidence="2">The sequence shown here is derived from an EMBL/GenBank/DDBJ whole genome shotgun (WGS) entry which is preliminary data.</text>
</comment>
<organism evidence="2 3">
    <name type="scientific">Acropora cervicornis</name>
    <name type="common">Staghorn coral</name>
    <dbReference type="NCBI Taxonomy" id="6130"/>
    <lineage>
        <taxon>Eukaryota</taxon>
        <taxon>Metazoa</taxon>
        <taxon>Cnidaria</taxon>
        <taxon>Anthozoa</taxon>
        <taxon>Hexacorallia</taxon>
        <taxon>Scleractinia</taxon>
        <taxon>Astrocoeniina</taxon>
        <taxon>Acroporidae</taxon>
        <taxon>Acropora</taxon>
    </lineage>
</organism>
<evidence type="ECO:0000256" key="1">
    <source>
        <dbReference type="SAM" id="Phobius"/>
    </source>
</evidence>
<keyword evidence="1" id="KW-1133">Transmembrane helix</keyword>
<gene>
    <name evidence="2" type="ORF">P5673_002196</name>
</gene>
<reference evidence="2" key="2">
    <citation type="journal article" date="2023" name="Science">
        <title>Genomic signatures of disease resistance in endangered staghorn corals.</title>
        <authorList>
            <person name="Vollmer S.V."/>
            <person name="Selwyn J.D."/>
            <person name="Despard B.A."/>
            <person name="Roesel C.L."/>
        </authorList>
    </citation>
    <scope>NUCLEOTIDE SEQUENCE</scope>
    <source>
        <strain evidence="2">K2</strain>
    </source>
</reference>
<evidence type="ECO:0000313" key="3">
    <source>
        <dbReference type="Proteomes" id="UP001249851"/>
    </source>
</evidence>
<accession>A0AAD9R4W4</accession>
<keyword evidence="1" id="KW-0812">Transmembrane</keyword>
<feature type="transmembrane region" description="Helical" evidence="1">
    <location>
        <begin position="30"/>
        <end position="54"/>
    </location>
</feature>
<evidence type="ECO:0000313" key="2">
    <source>
        <dbReference type="EMBL" id="KAK2573149.1"/>
    </source>
</evidence>
<proteinExistence type="predicted"/>
<name>A0AAD9R4W4_ACRCE</name>
<feature type="non-terminal residue" evidence="2">
    <location>
        <position position="1"/>
    </location>
</feature>
<keyword evidence="1" id="KW-0472">Membrane</keyword>
<sequence>YLLPLISATVFLDTDGGNDFASIFKLTTTFVPLAVILAIISASSIVMQAVVGLACDHLQNSWSEDHKVIHEIRRRWPTRLLSSVSALVTGNGRTFIISGDLCKVKRMV</sequence>
<dbReference type="EMBL" id="JARQWQ010000003">
    <property type="protein sequence ID" value="KAK2573149.1"/>
    <property type="molecule type" value="Genomic_DNA"/>
</dbReference>
<dbReference type="Proteomes" id="UP001249851">
    <property type="component" value="Unassembled WGS sequence"/>
</dbReference>
<reference evidence="2" key="1">
    <citation type="journal article" date="2023" name="G3 (Bethesda)">
        <title>Whole genome assembly and annotation of the endangered Caribbean coral Acropora cervicornis.</title>
        <authorList>
            <person name="Selwyn J.D."/>
            <person name="Vollmer S.V."/>
        </authorList>
    </citation>
    <scope>NUCLEOTIDE SEQUENCE</scope>
    <source>
        <strain evidence="2">K2</strain>
    </source>
</reference>
<protein>
    <submittedName>
        <fullName evidence="2">Uncharacterized protein</fullName>
    </submittedName>
</protein>